<dbReference type="Pfam" id="PF13377">
    <property type="entry name" value="Peripla_BP_3"/>
    <property type="match status" value="1"/>
</dbReference>
<reference evidence="5 6" key="1">
    <citation type="submission" date="2008-12" db="EMBL/GenBank/DDBJ databases">
        <authorList>
            <person name="Fulton L."/>
            <person name="Clifton S."/>
            <person name="Fulton B."/>
            <person name="Xu J."/>
            <person name="Minx P."/>
            <person name="Pepin K.H."/>
            <person name="Johnson M."/>
            <person name="Bhonagiri V."/>
            <person name="Nash W.E."/>
            <person name="Mardis E.R."/>
            <person name="Wilson R.K."/>
        </authorList>
    </citation>
    <scope>NUCLEOTIDE SEQUENCE [LARGE SCALE GENOMIC DNA]</scope>
    <source>
        <strain evidence="5 6">DSM 14838</strain>
    </source>
</reference>
<dbReference type="PANTHER" id="PTHR30146">
    <property type="entry name" value="LACI-RELATED TRANSCRIPTIONAL REPRESSOR"/>
    <property type="match status" value="1"/>
</dbReference>
<dbReference type="InterPro" id="IPR000843">
    <property type="entry name" value="HTH_LacI"/>
</dbReference>
<dbReference type="Pfam" id="PF00356">
    <property type="entry name" value="LacI"/>
    <property type="match status" value="1"/>
</dbReference>
<dbReference type="AlphaFoldDB" id="E2NMB9"/>
<dbReference type="SUPFAM" id="SSF47413">
    <property type="entry name" value="lambda repressor-like DNA-binding domains"/>
    <property type="match status" value="1"/>
</dbReference>
<accession>E2NMB9</accession>
<evidence type="ECO:0000256" key="1">
    <source>
        <dbReference type="ARBA" id="ARBA00023015"/>
    </source>
</evidence>
<evidence type="ECO:0000256" key="3">
    <source>
        <dbReference type="ARBA" id="ARBA00023163"/>
    </source>
</evidence>
<dbReference type="HOGENOM" id="CLU_037628_6_0_10"/>
<dbReference type="CDD" id="cd01392">
    <property type="entry name" value="HTH_LacI"/>
    <property type="match status" value="1"/>
</dbReference>
<dbReference type="Gene3D" id="3.40.50.2300">
    <property type="match status" value="2"/>
</dbReference>
<feature type="domain" description="HTH lacI-type" evidence="4">
    <location>
        <begin position="72"/>
        <end position="126"/>
    </location>
</feature>
<keyword evidence="2" id="KW-0238">DNA-binding</keyword>
<dbReference type="GO" id="GO:0000976">
    <property type="term" value="F:transcription cis-regulatory region binding"/>
    <property type="evidence" value="ECO:0007669"/>
    <property type="project" value="TreeGrafter"/>
</dbReference>
<dbReference type="Gene3D" id="1.10.260.40">
    <property type="entry name" value="lambda repressor-like DNA-binding domains"/>
    <property type="match status" value="1"/>
</dbReference>
<organism evidence="5 6">
    <name type="scientific">Bacteroides cellulosilyticus DSM 14838</name>
    <dbReference type="NCBI Taxonomy" id="537012"/>
    <lineage>
        <taxon>Bacteria</taxon>
        <taxon>Pseudomonadati</taxon>
        <taxon>Bacteroidota</taxon>
        <taxon>Bacteroidia</taxon>
        <taxon>Bacteroidales</taxon>
        <taxon>Bacteroidaceae</taxon>
        <taxon>Bacteroides</taxon>
    </lineage>
</organism>
<evidence type="ECO:0000313" key="5">
    <source>
        <dbReference type="EMBL" id="EEF86905.1"/>
    </source>
</evidence>
<keyword evidence="3" id="KW-0804">Transcription</keyword>
<dbReference type="GO" id="GO:0003700">
    <property type="term" value="F:DNA-binding transcription factor activity"/>
    <property type="evidence" value="ECO:0007669"/>
    <property type="project" value="TreeGrafter"/>
</dbReference>
<dbReference type="PROSITE" id="PS50932">
    <property type="entry name" value="HTH_LACI_2"/>
    <property type="match status" value="1"/>
</dbReference>
<dbReference type="Proteomes" id="UP000003711">
    <property type="component" value="Unassembled WGS sequence"/>
</dbReference>
<reference evidence="5 6" key="2">
    <citation type="submission" date="2009-01" db="EMBL/GenBank/DDBJ databases">
        <title>Draft genome sequence of Bacteroides cellulosilyticus (DSM 14838).</title>
        <authorList>
            <person name="Sudarsanam P."/>
            <person name="Ley R."/>
            <person name="Guruge J."/>
            <person name="Turnbaugh P.J."/>
            <person name="Mahowald M."/>
            <person name="Liep D."/>
            <person name="Gordon J."/>
        </authorList>
    </citation>
    <scope>NUCLEOTIDE SEQUENCE [LARGE SCALE GENOMIC DNA]</scope>
    <source>
        <strain evidence="5 6">DSM 14838</strain>
    </source>
</reference>
<evidence type="ECO:0000259" key="4">
    <source>
        <dbReference type="PROSITE" id="PS50932"/>
    </source>
</evidence>
<keyword evidence="1" id="KW-0805">Transcription regulation</keyword>
<dbReference type="SMART" id="SM00354">
    <property type="entry name" value="HTH_LACI"/>
    <property type="match status" value="1"/>
</dbReference>
<dbReference type="SUPFAM" id="SSF53822">
    <property type="entry name" value="Periplasmic binding protein-like I"/>
    <property type="match status" value="1"/>
</dbReference>
<dbReference type="InterPro" id="IPR028082">
    <property type="entry name" value="Peripla_BP_I"/>
</dbReference>
<comment type="caution">
    <text evidence="5">The sequence shown here is derived from an EMBL/GenBank/DDBJ whole genome shotgun (WGS) entry which is preliminary data.</text>
</comment>
<dbReference type="PANTHER" id="PTHR30146:SF109">
    <property type="entry name" value="HTH-TYPE TRANSCRIPTIONAL REGULATOR GALS"/>
    <property type="match status" value="1"/>
</dbReference>
<gene>
    <name evidence="5" type="ORF">BACCELL_05464</name>
</gene>
<dbReference type="InterPro" id="IPR046335">
    <property type="entry name" value="LacI/GalR-like_sensor"/>
</dbReference>
<sequence>MQTFAQITNPITVNEEAIFHVFSYFCNRISQFNKISCTSAIKKQASLFCIVFGLHYLWIKEYLENTMNKPQITIKDIARALNVSPSTVSRALKDNPDISQETRNLIHAYAREHNYKPNVLAVNLRASRSNTIGVIVPQLVHHFFSCVLSGIEKAAAEAGYNILVAQSNESYEQEVKIVHSFLAARVCGVIASLAKDTSQYDHYQDLLNNNIPIVFYDRICTGLKTERVVVDDYAGSFAAVEYMIQTGCKRILFYGAAPHLEITKNRRNGYLDAMKKYKIPVDDSMIMLCDTRERAISITPDILEGSEHPDGFFAINDETASGILYACKLVGKKVPDEVSICGFTDGAIAQSTDPKLTTVEQHGEEVGKSAFSILTGKLEGGDDKSSNKIVRTNLVVRGTTK</sequence>
<protein>
    <submittedName>
        <fullName evidence="5">Transcriptional regulator, LacI family</fullName>
    </submittedName>
</protein>
<dbReference type="InterPro" id="IPR010982">
    <property type="entry name" value="Lambda_DNA-bd_dom_sf"/>
</dbReference>
<evidence type="ECO:0000313" key="6">
    <source>
        <dbReference type="Proteomes" id="UP000003711"/>
    </source>
</evidence>
<proteinExistence type="predicted"/>
<evidence type="ECO:0000256" key="2">
    <source>
        <dbReference type="ARBA" id="ARBA00023125"/>
    </source>
</evidence>
<name>E2NMB9_9BACE</name>
<dbReference type="EMBL" id="ACCH01000452">
    <property type="protein sequence ID" value="EEF86905.1"/>
    <property type="molecule type" value="Genomic_DNA"/>
</dbReference>
<dbReference type="CDD" id="cd06267">
    <property type="entry name" value="PBP1_LacI_sugar_binding-like"/>
    <property type="match status" value="1"/>
</dbReference>